<sequence length="409" mass="45044">MASFWLSKRLAALDTFPSEDFGSRPTTRSSYRSQQDERDEEEVVYRRQDEIEVTQDDLVEFATDGILTDINLAGSTPQEELGNAGFKNLSLSLAHKVSSLKRLSLRRVGLFGAAGFKEVGRLLTRCASLEFLDVSNNDAGPDGLRGDFCEALDDARSLRVLEMRGCGLRDRGLDPLCSVLERVDEGLRPVVAVQKLSLSTNHITAEGARRLGMMLATNLKLEDLDISDNDLQQAGGEHIADGLIGNKGRLQKLNISHNRLRVAGARAVLDRFLETDARLQIQIKRLPGTKHGFVLDGMTVTGLEFMGWVERHNEKNPSEAVFVGDRISEVNGKTEPEDMILELTVGEVLDITLHRESVSMKHLDICYNLLGTAGSQELMGLIGGRRKGSMLGNQARLNGGSRIVLLNAY</sequence>
<gene>
    <name evidence="5" type="ORF">SCF082_LOCUS22314</name>
</gene>
<feature type="compositionally biased region" description="Polar residues" evidence="4">
    <location>
        <begin position="24"/>
        <end position="33"/>
    </location>
</feature>
<evidence type="ECO:0000256" key="4">
    <source>
        <dbReference type="SAM" id="MobiDB-lite"/>
    </source>
</evidence>
<organism evidence="5 6">
    <name type="scientific">Durusdinium trenchii</name>
    <dbReference type="NCBI Taxonomy" id="1381693"/>
    <lineage>
        <taxon>Eukaryota</taxon>
        <taxon>Sar</taxon>
        <taxon>Alveolata</taxon>
        <taxon>Dinophyceae</taxon>
        <taxon>Suessiales</taxon>
        <taxon>Symbiodiniaceae</taxon>
        <taxon>Durusdinium</taxon>
    </lineage>
</organism>
<dbReference type="InterPro" id="IPR001611">
    <property type="entry name" value="Leu-rich_rpt"/>
</dbReference>
<comment type="caution">
    <text evidence="5">The sequence shown here is derived from an EMBL/GenBank/DDBJ whole genome shotgun (WGS) entry which is preliminary data.</text>
</comment>
<dbReference type="InterPro" id="IPR032675">
    <property type="entry name" value="LRR_dom_sf"/>
</dbReference>
<evidence type="ECO:0000256" key="3">
    <source>
        <dbReference type="ARBA" id="ARBA00022737"/>
    </source>
</evidence>
<keyword evidence="3" id="KW-0677">Repeat</keyword>
<evidence type="ECO:0000256" key="1">
    <source>
        <dbReference type="ARBA" id="ARBA00022468"/>
    </source>
</evidence>
<feature type="region of interest" description="Disordered" evidence="4">
    <location>
        <begin position="18"/>
        <end position="43"/>
    </location>
</feature>
<keyword evidence="6" id="KW-1185">Reference proteome</keyword>
<dbReference type="PANTHER" id="PTHR24113:SF12">
    <property type="entry name" value="RAN GTPASE-ACTIVATING PROTEIN 1"/>
    <property type="match status" value="1"/>
</dbReference>
<dbReference type="InterPro" id="IPR027038">
    <property type="entry name" value="RanGap"/>
</dbReference>
<dbReference type="Pfam" id="PF13516">
    <property type="entry name" value="LRR_6"/>
    <property type="match status" value="3"/>
</dbReference>
<keyword evidence="2" id="KW-0433">Leucine-rich repeat</keyword>
<protein>
    <submittedName>
        <fullName evidence="5">Leucine-rich repeat-containing protein 74B</fullName>
    </submittedName>
</protein>
<dbReference type="SUPFAM" id="SSF52047">
    <property type="entry name" value="RNI-like"/>
    <property type="match status" value="1"/>
</dbReference>
<dbReference type="PANTHER" id="PTHR24113">
    <property type="entry name" value="RAN GTPASE-ACTIVATING PROTEIN 1"/>
    <property type="match status" value="1"/>
</dbReference>
<dbReference type="Gene3D" id="3.80.10.10">
    <property type="entry name" value="Ribonuclease Inhibitor"/>
    <property type="match status" value="2"/>
</dbReference>
<evidence type="ECO:0000256" key="2">
    <source>
        <dbReference type="ARBA" id="ARBA00022614"/>
    </source>
</evidence>
<dbReference type="Proteomes" id="UP001642464">
    <property type="component" value="Unassembled WGS sequence"/>
</dbReference>
<dbReference type="EMBL" id="CAXAMM010015991">
    <property type="protein sequence ID" value="CAK9037784.1"/>
    <property type="molecule type" value="Genomic_DNA"/>
</dbReference>
<reference evidence="5 6" key="1">
    <citation type="submission" date="2024-02" db="EMBL/GenBank/DDBJ databases">
        <authorList>
            <person name="Chen Y."/>
            <person name="Shah S."/>
            <person name="Dougan E. K."/>
            <person name="Thang M."/>
            <person name="Chan C."/>
        </authorList>
    </citation>
    <scope>NUCLEOTIDE SEQUENCE [LARGE SCALE GENOMIC DNA]</scope>
</reference>
<keyword evidence="1" id="KW-0343">GTPase activation</keyword>
<accession>A0ABP0LF30</accession>
<dbReference type="SMART" id="SM00368">
    <property type="entry name" value="LRR_RI"/>
    <property type="match status" value="6"/>
</dbReference>
<evidence type="ECO:0000313" key="6">
    <source>
        <dbReference type="Proteomes" id="UP001642464"/>
    </source>
</evidence>
<name>A0ABP0LF30_9DINO</name>
<evidence type="ECO:0000313" key="5">
    <source>
        <dbReference type="EMBL" id="CAK9037784.1"/>
    </source>
</evidence>
<proteinExistence type="predicted"/>